<protein>
    <submittedName>
        <fullName evidence="1">Uncharacterized protein</fullName>
    </submittedName>
</protein>
<dbReference type="Proteomes" id="UP000249661">
    <property type="component" value="Unassembled WGS sequence"/>
</dbReference>
<organism evidence="1 2">
    <name type="scientific">Aspergillus aculeatinus CBS 121060</name>
    <dbReference type="NCBI Taxonomy" id="1448322"/>
    <lineage>
        <taxon>Eukaryota</taxon>
        <taxon>Fungi</taxon>
        <taxon>Dikarya</taxon>
        <taxon>Ascomycota</taxon>
        <taxon>Pezizomycotina</taxon>
        <taxon>Eurotiomycetes</taxon>
        <taxon>Eurotiomycetidae</taxon>
        <taxon>Eurotiales</taxon>
        <taxon>Aspergillaceae</taxon>
        <taxon>Aspergillus</taxon>
        <taxon>Aspergillus subgen. Circumdati</taxon>
    </lineage>
</organism>
<accession>A0ACD1H0V6</accession>
<reference evidence="1" key="1">
    <citation type="submission" date="2018-02" db="EMBL/GenBank/DDBJ databases">
        <title>The genomes of Aspergillus section Nigri reveals drivers in fungal speciation.</title>
        <authorList>
            <consortium name="DOE Joint Genome Institute"/>
            <person name="Vesth T.C."/>
            <person name="Nybo J."/>
            <person name="Theobald S."/>
            <person name="Brandl J."/>
            <person name="Frisvad J.C."/>
            <person name="Nielsen K.F."/>
            <person name="Lyhne E.K."/>
            <person name="Kogle M.E."/>
            <person name="Kuo A."/>
            <person name="Riley R."/>
            <person name="Clum A."/>
            <person name="Nolan M."/>
            <person name="Lipzen A."/>
            <person name="Salamov A."/>
            <person name="Henrissat B."/>
            <person name="Wiebenga A."/>
            <person name="De vries R.P."/>
            <person name="Grigoriev I.V."/>
            <person name="Mortensen U.H."/>
            <person name="Andersen M.R."/>
            <person name="Baker S.E."/>
        </authorList>
    </citation>
    <scope>NUCLEOTIDE SEQUENCE</scope>
    <source>
        <strain evidence="1">CBS 121060</strain>
    </source>
</reference>
<gene>
    <name evidence="1" type="ORF">BO66DRAFT_156250</name>
</gene>
<proteinExistence type="predicted"/>
<name>A0ACD1H0V6_9EURO</name>
<evidence type="ECO:0000313" key="1">
    <source>
        <dbReference type="EMBL" id="RAH67382.1"/>
    </source>
</evidence>
<evidence type="ECO:0000313" key="2">
    <source>
        <dbReference type="Proteomes" id="UP000249661"/>
    </source>
</evidence>
<keyword evidence="2" id="KW-1185">Reference proteome</keyword>
<dbReference type="EMBL" id="KZ824974">
    <property type="protein sequence ID" value="RAH67382.1"/>
    <property type="molecule type" value="Genomic_DNA"/>
</dbReference>
<sequence length="362" mass="42290">MASGLAYRFERPGKNLLHHHSSMSRARLRELIRLYRTQCPKQQPRCQPPCWQPPSSRPLWPSLPLEIVYMIFLHLDMITLGNLRLVNTLMHRQVDSLYEYRMLRTHAAETLMNLDIARCTHNFPLHQLYREFCHPRCRTGPDFGPLLYIPTLSRVCLQCVLRHSQYRVATLHDVSVCYGLPEDRWDLPVFSCVDLLEGQYSSDRLIDVTQAGLLFRQHWLRRFGSSSREFGSALQEWTYWLRSTVAFPCWDPHARVAEPGVYCYGCTKYWETSRDKIKRRLRKRVKYSYAWDTTSPGSKGVDRAFRVPDLPRHFSTCPHVVRRLRRGEDHTALRFGESVGRIFRVDAGGERGAGRAARVGKK</sequence>